<accession>A0AC61R3M6</accession>
<gene>
    <name evidence="1" type="ORF">E5357_04960</name>
</gene>
<sequence>MIKRGDKMNFKKWISLCCMAFSLTLAVPIAASATGTPEAETEPAAPVQTNGWSEDHTYYLQDGKKITGVHQLSDGYYYFFDGSGTLLTGRQGYVRYNKAAYFVKPDGTLLRNSWGKADGNYYYAGDSAKLHTNTAARIGGKIYCFNTKSVKLTNGLKKIKGNTYLLAASGAAKTGIQLYNGKRYFFNTSNGRMMKNRKIKYNGKLFFATTKGPLVTGWKQVGDKTYYADSKGRLKTGWQTYQGKRYYFNQRTGALRSGWVNIDGRYYYYTPSGSVKTGWFKVGKNTYYGTPSGPLKGARLIEFQRIGGKRYLFNTRGVLLTGWQNRNGHRYYMDSKGVVTTGWRKIKSQWYFFESSGAMKTGWLVHNGNFYYMNPKTGAMTTGRKTIGGQTYTFASSGIYTQRTLSGSWVVKVNRAANVITVYKGNIPVKAFLCSTGMDNATPLGTFSIRDKLWRHELNGPTWGYFCSHITDDILFHSIPAPTTERTAVPSYKFNMLGQQASQGCIRLAMGDAKWLYDTVPVGSTVVVYDDASYPGPLGRPANFKMNEDPVYYYDPTDPIAYPSYSTSK</sequence>
<dbReference type="EMBL" id="SRZB01000006">
    <property type="protein sequence ID" value="TGX99631.1"/>
    <property type="molecule type" value="Genomic_DNA"/>
</dbReference>
<protein>
    <submittedName>
        <fullName evidence="1">L,D-transpeptidase</fullName>
    </submittedName>
</protein>
<evidence type="ECO:0000313" key="1">
    <source>
        <dbReference type="EMBL" id="TGX99631.1"/>
    </source>
</evidence>
<reference evidence="1" key="1">
    <citation type="submission" date="2019-04" db="EMBL/GenBank/DDBJ databases">
        <title>Microbes associate with the intestines of laboratory mice.</title>
        <authorList>
            <person name="Navarre W."/>
            <person name="Wong E."/>
            <person name="Huang K."/>
            <person name="Tropini C."/>
            <person name="Ng K."/>
            <person name="Yu B."/>
        </authorList>
    </citation>
    <scope>NUCLEOTIDE SEQUENCE</scope>
    <source>
        <strain evidence="1">NM72_1-8</strain>
    </source>
</reference>
<proteinExistence type="predicted"/>
<dbReference type="Proteomes" id="UP000307720">
    <property type="component" value="Unassembled WGS sequence"/>
</dbReference>
<keyword evidence="2" id="KW-1185">Reference proteome</keyword>
<comment type="caution">
    <text evidence="1">The sequence shown here is derived from an EMBL/GenBank/DDBJ whole genome shotgun (WGS) entry which is preliminary data.</text>
</comment>
<organism evidence="1 2">
    <name type="scientific">Hominisplanchenecus murintestinalis</name>
    <dbReference type="NCBI Taxonomy" id="2941517"/>
    <lineage>
        <taxon>Bacteria</taxon>
        <taxon>Bacillati</taxon>
        <taxon>Bacillota</taxon>
        <taxon>Clostridia</taxon>
        <taxon>Lachnospirales</taxon>
        <taxon>Lachnospiraceae</taxon>
        <taxon>Hominisplanchenecus</taxon>
    </lineage>
</organism>
<evidence type="ECO:0000313" key="2">
    <source>
        <dbReference type="Proteomes" id="UP000307720"/>
    </source>
</evidence>
<name>A0AC61R3M6_9FIRM</name>